<dbReference type="Proteomes" id="UP000471126">
    <property type="component" value="Unassembled WGS sequence"/>
</dbReference>
<dbReference type="AlphaFoldDB" id="A0A6P0GFD0"/>
<dbReference type="PANTHER" id="PTHR43685:SF2">
    <property type="entry name" value="GLYCOSYLTRANSFERASE 2-LIKE DOMAIN-CONTAINING PROTEIN"/>
    <property type="match status" value="1"/>
</dbReference>
<feature type="compositionally biased region" description="Basic and acidic residues" evidence="1">
    <location>
        <begin position="1"/>
        <end position="17"/>
    </location>
</feature>
<feature type="region of interest" description="Disordered" evidence="1">
    <location>
        <begin position="1"/>
        <end position="46"/>
    </location>
</feature>
<evidence type="ECO:0000313" key="3">
    <source>
        <dbReference type="EMBL" id="NEM05968.1"/>
    </source>
</evidence>
<dbReference type="GO" id="GO:0016740">
    <property type="term" value="F:transferase activity"/>
    <property type="evidence" value="ECO:0007669"/>
    <property type="project" value="UniProtKB-KW"/>
</dbReference>
<dbReference type="InterPro" id="IPR050834">
    <property type="entry name" value="Glycosyltransf_2"/>
</dbReference>
<evidence type="ECO:0000313" key="4">
    <source>
        <dbReference type="Proteomes" id="UP000471126"/>
    </source>
</evidence>
<dbReference type="InterPro" id="IPR029044">
    <property type="entry name" value="Nucleotide-diphossugar_trans"/>
</dbReference>
<proteinExistence type="predicted"/>
<keyword evidence="3" id="KW-0808">Transferase</keyword>
<feature type="domain" description="Glycosyltransferase 2-like" evidence="2">
    <location>
        <begin position="55"/>
        <end position="216"/>
    </location>
</feature>
<dbReference type="PANTHER" id="PTHR43685">
    <property type="entry name" value="GLYCOSYLTRANSFERASE"/>
    <property type="match status" value="1"/>
</dbReference>
<reference evidence="3 4" key="1">
    <citation type="submission" date="2019-12" db="EMBL/GenBank/DDBJ databases">
        <title>WGS of CPCC 203550 I12A-02606.</title>
        <authorList>
            <person name="Jiang Z."/>
        </authorList>
    </citation>
    <scope>NUCLEOTIDE SEQUENCE [LARGE SCALE GENOMIC DNA]</scope>
    <source>
        <strain evidence="3 4">I12A-02606</strain>
    </source>
</reference>
<dbReference type="InterPro" id="IPR001173">
    <property type="entry name" value="Glyco_trans_2-like"/>
</dbReference>
<dbReference type="SUPFAM" id="SSF53448">
    <property type="entry name" value="Nucleotide-diphospho-sugar transferases"/>
    <property type="match status" value="1"/>
</dbReference>
<evidence type="ECO:0000259" key="2">
    <source>
        <dbReference type="Pfam" id="PF00535"/>
    </source>
</evidence>
<evidence type="ECO:0000256" key="1">
    <source>
        <dbReference type="SAM" id="MobiDB-lite"/>
    </source>
</evidence>
<accession>A0A6P0GFD0</accession>
<dbReference type="Pfam" id="PF00535">
    <property type="entry name" value="Glycos_transf_2"/>
    <property type="match status" value="1"/>
</dbReference>
<gene>
    <name evidence="3" type="ORF">GCU54_08020</name>
</gene>
<protein>
    <submittedName>
        <fullName evidence="3">Glycosyltransferase family 2 protein</fullName>
    </submittedName>
</protein>
<dbReference type="EMBL" id="JAAGWE010000012">
    <property type="protein sequence ID" value="NEM05968.1"/>
    <property type="molecule type" value="Genomic_DNA"/>
</dbReference>
<dbReference type="CDD" id="cd00761">
    <property type="entry name" value="Glyco_tranf_GTA_type"/>
    <property type="match status" value="1"/>
</dbReference>
<organism evidence="3 4">
    <name type="scientific">Geodermatophilus normandii</name>
    <dbReference type="NCBI Taxonomy" id="1137989"/>
    <lineage>
        <taxon>Bacteria</taxon>
        <taxon>Bacillati</taxon>
        <taxon>Actinomycetota</taxon>
        <taxon>Actinomycetes</taxon>
        <taxon>Geodermatophilales</taxon>
        <taxon>Geodermatophilaceae</taxon>
        <taxon>Geodermatophilus</taxon>
    </lineage>
</organism>
<sequence length="361" mass="39032">MAERRRRDRLTRPDDSRLPSPPTGWIVGQVSGNTTPPLPAQAAAPRPPAAVGSVTVVVCAYTMERWPDIEAAVASLAAQTRPPEQVVLVSDHHAELLERARAAFPDVLCVANTGPRGLSGARNTGVAVATGDVVAFLDDDAAAEPDWVERTLAAFRDRDVIGVGGNVVPDWRAPRPSWFPDEFLWVVGCSYRGLPTTRAEIRNPIGANMSFRRDVFGPAGEFDTDMGRLGKDAAGCEETEFSIRARRAHPGARIVLEPSATCRHGVSPDRVTRAYFRRRCRGEGRSKALVSSLTGAESALETERVYVRRTLPEGVLAGLRDALRGDPSGLARAETIVEGVALTATSYALARLRALARRARR</sequence>
<name>A0A6P0GFD0_9ACTN</name>
<comment type="caution">
    <text evidence="3">The sequence shown here is derived from an EMBL/GenBank/DDBJ whole genome shotgun (WGS) entry which is preliminary data.</text>
</comment>
<dbReference type="Gene3D" id="3.90.550.10">
    <property type="entry name" value="Spore Coat Polysaccharide Biosynthesis Protein SpsA, Chain A"/>
    <property type="match status" value="1"/>
</dbReference>